<sequence>MPGATPLGGCPPGAGHRADRLEAVILGYVLAVLAAVASGSGSILESAGVRRAGAFGGSPQDLIALRRQPLYFLGVGVDLLGFVFAAAALHRLPLFLVQSVLAFSVGVTATISAILGVRLVGAGWVALGVGATGLVLLGLSADPGPARSLPPGGKLLLVGVAVVIAAIAFTAQRSTGRWSPIVLGFCAGLGFSTVGISARTLDASGPVWHLAVEPALWAMIANGLVAAAAFAMALQRGRATAVTAIMFTTNTALSSLIGVVLLDDRVREGFTATAVVGFVLAIAGAIATAHYAAAHRAGSSTSAPSSTPR</sequence>
<evidence type="ECO:0008006" key="4">
    <source>
        <dbReference type="Google" id="ProtNLM"/>
    </source>
</evidence>
<feature type="transmembrane region" description="Helical" evidence="1">
    <location>
        <begin position="70"/>
        <end position="89"/>
    </location>
</feature>
<keyword evidence="1" id="KW-1133">Transmembrane helix</keyword>
<keyword evidence="1" id="KW-0472">Membrane</keyword>
<dbReference type="Proteomes" id="UP000199622">
    <property type="component" value="Unassembled WGS sequence"/>
</dbReference>
<evidence type="ECO:0000256" key="1">
    <source>
        <dbReference type="SAM" id="Phobius"/>
    </source>
</evidence>
<evidence type="ECO:0000313" key="3">
    <source>
        <dbReference type="Proteomes" id="UP000199622"/>
    </source>
</evidence>
<evidence type="ECO:0000313" key="2">
    <source>
        <dbReference type="EMBL" id="SED22473.1"/>
    </source>
</evidence>
<feature type="transmembrane region" description="Helical" evidence="1">
    <location>
        <begin position="25"/>
        <end position="49"/>
    </location>
</feature>
<accession>A0A1H4YXB8</accession>
<feature type="transmembrane region" description="Helical" evidence="1">
    <location>
        <begin position="216"/>
        <end position="234"/>
    </location>
</feature>
<reference evidence="3" key="1">
    <citation type="submission" date="2016-10" db="EMBL/GenBank/DDBJ databases">
        <authorList>
            <person name="Varghese N."/>
            <person name="Submissions S."/>
        </authorList>
    </citation>
    <scope>NUCLEOTIDE SEQUENCE [LARGE SCALE GENOMIC DNA]</scope>
    <source>
        <strain evidence="3">DSM 44544</strain>
    </source>
</reference>
<feature type="transmembrane region" description="Helical" evidence="1">
    <location>
        <begin position="153"/>
        <end position="171"/>
    </location>
</feature>
<keyword evidence="1" id="KW-0812">Transmembrane</keyword>
<proteinExistence type="predicted"/>
<feature type="transmembrane region" description="Helical" evidence="1">
    <location>
        <begin position="122"/>
        <end position="141"/>
    </location>
</feature>
<dbReference type="AlphaFoldDB" id="A0A1H4YXB8"/>
<feature type="transmembrane region" description="Helical" evidence="1">
    <location>
        <begin position="178"/>
        <end position="196"/>
    </location>
</feature>
<name>A0A1H4YXB8_9PSEU</name>
<gene>
    <name evidence="2" type="ORF">SAMN04489727_6967</name>
</gene>
<dbReference type="PANTHER" id="PTHR40761">
    <property type="entry name" value="CONSERVED INTEGRAL MEMBRANE ALANINE VALINE AND LEUCINE RICH PROTEIN-RELATED"/>
    <property type="match status" value="1"/>
</dbReference>
<dbReference type="STRING" id="208445.SAMN04489727_6967"/>
<dbReference type="EMBL" id="FNSO01000004">
    <property type="protein sequence ID" value="SED22473.1"/>
    <property type="molecule type" value="Genomic_DNA"/>
</dbReference>
<feature type="transmembrane region" description="Helical" evidence="1">
    <location>
        <begin position="274"/>
        <end position="293"/>
    </location>
</feature>
<feature type="transmembrane region" description="Helical" evidence="1">
    <location>
        <begin position="95"/>
        <end position="115"/>
    </location>
</feature>
<keyword evidence="3" id="KW-1185">Reference proteome</keyword>
<feature type="transmembrane region" description="Helical" evidence="1">
    <location>
        <begin position="241"/>
        <end position="262"/>
    </location>
</feature>
<protein>
    <recommendedName>
        <fullName evidence="4">Magnesium transporter NIPA</fullName>
    </recommendedName>
</protein>
<organism evidence="2 3">
    <name type="scientific">Amycolatopsis tolypomycina</name>
    <dbReference type="NCBI Taxonomy" id="208445"/>
    <lineage>
        <taxon>Bacteria</taxon>
        <taxon>Bacillati</taxon>
        <taxon>Actinomycetota</taxon>
        <taxon>Actinomycetes</taxon>
        <taxon>Pseudonocardiales</taxon>
        <taxon>Pseudonocardiaceae</taxon>
        <taxon>Amycolatopsis</taxon>
    </lineage>
</organism>
<dbReference type="PANTHER" id="PTHR40761:SF1">
    <property type="entry name" value="CONSERVED INTEGRAL MEMBRANE ALANINE VALINE AND LEUCINE RICH PROTEIN-RELATED"/>
    <property type="match status" value="1"/>
</dbReference>